<dbReference type="Proteomes" id="UP001217089">
    <property type="component" value="Unassembled WGS sequence"/>
</dbReference>
<keyword evidence="1" id="KW-0472">Membrane</keyword>
<evidence type="ECO:0000256" key="1">
    <source>
        <dbReference type="SAM" id="Phobius"/>
    </source>
</evidence>
<evidence type="ECO:0000259" key="2">
    <source>
        <dbReference type="PROSITE" id="PS50055"/>
    </source>
</evidence>
<dbReference type="InterPro" id="IPR050713">
    <property type="entry name" value="RTP_Phos/Ushers"/>
</dbReference>
<dbReference type="EMBL" id="JARBDR010000813">
    <property type="protein sequence ID" value="KAJ8306599.1"/>
    <property type="molecule type" value="Genomic_DNA"/>
</dbReference>
<dbReference type="Gene3D" id="2.170.300.10">
    <property type="entry name" value="Tie2 ligand-binding domain superfamily"/>
    <property type="match status" value="1"/>
</dbReference>
<reference evidence="3 4" key="1">
    <citation type="submission" date="2022-12" db="EMBL/GenBank/DDBJ databases">
        <title>Chromosome-level genome of Tegillarca granosa.</title>
        <authorList>
            <person name="Kim J."/>
        </authorList>
    </citation>
    <scope>NUCLEOTIDE SEQUENCE [LARGE SCALE GENOMIC DNA]</scope>
    <source>
        <strain evidence="3">Teg-2019</strain>
        <tissue evidence="3">Adductor muscle</tissue>
    </source>
</reference>
<dbReference type="PANTHER" id="PTHR46957">
    <property type="entry name" value="CYTOKINE RECEPTOR"/>
    <property type="match status" value="1"/>
</dbReference>
<accession>A0ABQ9ENS5</accession>
<comment type="caution">
    <text evidence="3">The sequence shown here is derived from an EMBL/GenBank/DDBJ whole genome shotgun (WGS) entry which is preliminary data.</text>
</comment>
<dbReference type="Gene3D" id="3.90.190.10">
    <property type="entry name" value="Protein tyrosine phosphatase superfamily"/>
    <property type="match status" value="1"/>
</dbReference>
<dbReference type="PROSITE" id="PS50055">
    <property type="entry name" value="TYR_PHOSPHATASE_PTP"/>
    <property type="match status" value="1"/>
</dbReference>
<gene>
    <name evidence="3" type="ORF">KUTeg_017144</name>
</gene>
<protein>
    <recommendedName>
        <fullName evidence="2">Tyrosine-protein phosphatase domain-containing protein</fullName>
    </recommendedName>
</protein>
<dbReference type="PANTHER" id="PTHR46957:SF3">
    <property type="entry name" value="CYTOKINE RECEPTOR"/>
    <property type="match status" value="1"/>
</dbReference>
<dbReference type="InterPro" id="IPR000242">
    <property type="entry name" value="PTP_cat"/>
</dbReference>
<proteinExistence type="predicted"/>
<evidence type="ECO:0000313" key="4">
    <source>
        <dbReference type="Proteomes" id="UP001217089"/>
    </source>
</evidence>
<dbReference type="SUPFAM" id="SSF52799">
    <property type="entry name" value="(Phosphotyrosine protein) phosphatases II"/>
    <property type="match status" value="1"/>
</dbReference>
<name>A0ABQ9ENS5_TEGGR</name>
<feature type="domain" description="Tyrosine-protein phosphatase" evidence="2">
    <location>
        <begin position="274"/>
        <end position="347"/>
    </location>
</feature>
<feature type="transmembrane region" description="Helical" evidence="1">
    <location>
        <begin position="162"/>
        <end position="184"/>
    </location>
</feature>
<keyword evidence="4" id="KW-1185">Reference proteome</keyword>
<dbReference type="Pfam" id="PF00102">
    <property type="entry name" value="Y_phosphatase"/>
    <property type="match status" value="1"/>
</dbReference>
<dbReference type="InterPro" id="IPR029021">
    <property type="entry name" value="Prot-tyrosine_phosphatase-like"/>
</dbReference>
<organism evidence="3 4">
    <name type="scientific">Tegillarca granosa</name>
    <name type="common">Malaysian cockle</name>
    <name type="synonym">Anadara granosa</name>
    <dbReference type="NCBI Taxonomy" id="220873"/>
    <lineage>
        <taxon>Eukaryota</taxon>
        <taxon>Metazoa</taxon>
        <taxon>Spiralia</taxon>
        <taxon>Lophotrochozoa</taxon>
        <taxon>Mollusca</taxon>
        <taxon>Bivalvia</taxon>
        <taxon>Autobranchia</taxon>
        <taxon>Pteriomorphia</taxon>
        <taxon>Arcoida</taxon>
        <taxon>Arcoidea</taxon>
        <taxon>Arcidae</taxon>
        <taxon>Tegillarca</taxon>
    </lineage>
</organism>
<evidence type="ECO:0000313" key="3">
    <source>
        <dbReference type="EMBL" id="KAJ8306599.1"/>
    </source>
</evidence>
<keyword evidence="1" id="KW-1133">Transmembrane helix</keyword>
<keyword evidence="1" id="KW-0812">Transmembrane</keyword>
<sequence length="347" mass="37860">MYVYDYIPECPAGKYGADCKMTCGNCLYSDNQQHNTCNKTTGLCPGNSCQDGYQGEMCHDLCDDGKFGRGCALTCGLCKEGSCNPVNGTCTDGCEAGYDGVLCANYCAEGTYGEGCSNKCGHCKGGEPCNRFNGECVEGCADGYTGDVCAKAMVSNTAEASIIGGVVAAVVIFVAVIIIVIIIYRRRRFQEVLKVQVDEEDIQKSPFKEVDTSHIAKETDQLIEAESPIGQSNNYDLKEPIYVNVNSTRQSCPVKVEHLYDYINQNKMHECEGFKKEFGDLPHGLTALCENAKTQANRPKNRYGNIIAYDHSRVVLDQLPNDPSSSYINANYMNGYTQPNAYIASQG</sequence>